<name>A0ABS8D7U2_9NEIS</name>
<evidence type="ECO:0000313" key="4">
    <source>
        <dbReference type="Proteomes" id="UP001165395"/>
    </source>
</evidence>
<dbReference type="Pfam" id="PF05065">
    <property type="entry name" value="Phage_capsid"/>
    <property type="match status" value="1"/>
</dbReference>
<gene>
    <name evidence="3" type="ORF">LIN78_12065</name>
</gene>
<evidence type="ECO:0000256" key="1">
    <source>
        <dbReference type="ARBA" id="ARBA00004328"/>
    </source>
</evidence>
<dbReference type="SUPFAM" id="SSF56563">
    <property type="entry name" value="Major capsid protein gp5"/>
    <property type="match status" value="1"/>
</dbReference>
<dbReference type="InterPro" id="IPR054612">
    <property type="entry name" value="Phage_capsid-like_C"/>
</dbReference>
<feature type="domain" description="Phage capsid-like C-terminal" evidence="2">
    <location>
        <begin position="146"/>
        <end position="435"/>
    </location>
</feature>
<organism evidence="3 4">
    <name type="scientific">Leeia speluncae</name>
    <dbReference type="NCBI Taxonomy" id="2884804"/>
    <lineage>
        <taxon>Bacteria</taxon>
        <taxon>Pseudomonadati</taxon>
        <taxon>Pseudomonadota</taxon>
        <taxon>Betaproteobacteria</taxon>
        <taxon>Neisseriales</taxon>
        <taxon>Leeiaceae</taxon>
        <taxon>Leeia</taxon>
    </lineage>
</organism>
<dbReference type="EMBL" id="JAJBZT010000006">
    <property type="protein sequence ID" value="MCB6184280.1"/>
    <property type="molecule type" value="Genomic_DNA"/>
</dbReference>
<comment type="caution">
    <text evidence="3">The sequence shown here is derived from an EMBL/GenBank/DDBJ whole genome shotgun (WGS) entry which is preliminary data.</text>
</comment>
<evidence type="ECO:0000259" key="2">
    <source>
        <dbReference type="Pfam" id="PF05065"/>
    </source>
</evidence>
<evidence type="ECO:0000313" key="3">
    <source>
        <dbReference type="EMBL" id="MCB6184280.1"/>
    </source>
</evidence>
<reference evidence="3" key="1">
    <citation type="submission" date="2021-10" db="EMBL/GenBank/DDBJ databases">
        <title>The complete genome sequence of Leeia sp. TBRC 13508.</title>
        <authorList>
            <person name="Charoenyingcharoen P."/>
            <person name="Yukphan P."/>
        </authorList>
    </citation>
    <scope>NUCLEOTIDE SEQUENCE</scope>
    <source>
        <strain evidence="3">TBRC 13508</strain>
    </source>
</reference>
<dbReference type="NCBIfam" id="TIGR01554">
    <property type="entry name" value="major_cap_HK97"/>
    <property type="match status" value="1"/>
</dbReference>
<keyword evidence="4" id="KW-1185">Reference proteome</keyword>
<protein>
    <submittedName>
        <fullName evidence="3">Phage major capsid protein</fullName>
    </submittedName>
</protein>
<comment type="subcellular location">
    <subcellularLocation>
        <location evidence="1">Virion</location>
    </subcellularLocation>
</comment>
<proteinExistence type="predicted"/>
<dbReference type="Proteomes" id="UP001165395">
    <property type="component" value="Unassembled WGS sequence"/>
</dbReference>
<accession>A0ABS8D7U2</accession>
<dbReference type="InterPro" id="IPR024455">
    <property type="entry name" value="Phage_capsid"/>
</dbReference>
<dbReference type="RefSeq" id="WP_227181091.1">
    <property type="nucleotide sequence ID" value="NZ_JAJBZT010000006.1"/>
</dbReference>
<sequence length="440" mass="46548">MSKLDNYLRERAEVHAKAQAIASATGEMTVEQQAEFQSLNARFGELTKLIQAEQAVEEMNAKMAQPVDRVAMGIGQAAPPVEAQASRSTVPATPRVPEVAGAKVARMAVALAAAGGNSHVAAKIAADRGYGDDVSMALSTTTPGAGGILIPQSLSSEVIEVLRPKAVVRRLGARTVPLVNGKMTIPRVQGGAVVGYVGADDEAAATGLDFGDLELSSKTLNALVPIGNDLLRVAGTNQSVDQIVIGDLTSAIAAREDKAFIRDNGTANLPKGLRSWVLPANTFVANAVVNLANIDADLNKAILRLENSDVALVSPGWVMSPTTYRFLDSLRDGNGNKVYPELEAGLLKGYPVGRTTQVPSNLGASSDESEVYFADFAEAYIGEDLGMTIDYSKDAAYKDSQGNMVSAFQKNQTLIRVMTKHDFGLRHAESVSVITGVKWH</sequence>